<dbReference type="RefSeq" id="WP_138537899.1">
    <property type="nucleotide sequence ID" value="NZ_CP045430.1"/>
</dbReference>
<dbReference type="InterPro" id="IPR052529">
    <property type="entry name" value="Bact_Transport_Assoc"/>
</dbReference>
<organism evidence="2 3">
    <name type="scientific">Pseudoalteromonas rubra</name>
    <dbReference type="NCBI Taxonomy" id="43658"/>
    <lineage>
        <taxon>Bacteria</taxon>
        <taxon>Pseudomonadati</taxon>
        <taxon>Pseudomonadota</taxon>
        <taxon>Gammaproteobacteria</taxon>
        <taxon>Alteromonadales</taxon>
        <taxon>Pseudoalteromonadaceae</taxon>
        <taxon>Pseudoalteromonas</taxon>
    </lineage>
</organism>
<gene>
    <name evidence="2" type="ORF">CWC22_019620</name>
</gene>
<protein>
    <submittedName>
        <fullName evidence="2">DUF418 domain-containing protein</fullName>
    </submittedName>
</protein>
<dbReference type="STRING" id="43658.AT705_21775"/>
<dbReference type="EMBL" id="CP045430">
    <property type="protein sequence ID" value="QPB85239.1"/>
    <property type="molecule type" value="Genomic_DNA"/>
</dbReference>
<dbReference type="AlphaFoldDB" id="A0A5S3UY75"/>
<reference evidence="2 3" key="1">
    <citation type="submission" date="2019-10" db="EMBL/GenBank/DDBJ databases">
        <title>Pseudoalteromonas rubra S4059.</title>
        <authorList>
            <person name="Paulsen S."/>
            <person name="Wang X."/>
        </authorList>
    </citation>
    <scope>NUCLEOTIDE SEQUENCE [LARGE SCALE GENOMIC DNA]</scope>
    <source>
        <strain evidence="2 3">S4059</strain>
    </source>
</reference>
<dbReference type="Proteomes" id="UP000305729">
    <property type="component" value="Chromosome 2"/>
</dbReference>
<sequence length="389" mass="43640">MKAYQSFMHLLLPGLTCIATTFINVRNQYLDSLRGFALLGLSLTNLFFMANFAYGYVPPVTRDGMESALSLLTTVFAGGRFRTLFCLVFGAALVIQYKAQNKGGDNLFVIKSRLCVLGLFGVLHGYLLWPGDILLNYALSGLLALMWLDAKDRLLSAALLTVLPVILLVILSILVGEPGFDRSSAEYATLLSSLPVSYAQLLSQNISHFNMMIILIPLATLWNTLGLMLLGMELFERGWFSGQRFVSGKMMWTWWWGSVLASLLLWSNNETTVGHMLETLNWLAAIPMALCYLVLLQAIRQLWPKLSLVFAIVGRYSLSLYLLQSVVGILVFHFLFPVTRVSFTRVEYFGFFLALTLVQVILAILLDRAKKTGPAEYLLKRCVRRLSDM</sequence>
<evidence type="ECO:0000259" key="1">
    <source>
        <dbReference type="Pfam" id="PF04235"/>
    </source>
</evidence>
<accession>A0A5S3UY75</accession>
<evidence type="ECO:0000313" key="2">
    <source>
        <dbReference type="EMBL" id="QPB85239.1"/>
    </source>
</evidence>
<dbReference type="PANTHER" id="PTHR30590:SF2">
    <property type="entry name" value="INNER MEMBRANE PROTEIN"/>
    <property type="match status" value="1"/>
</dbReference>
<name>A0A5S3UY75_9GAMM</name>
<feature type="domain" description="DUF418" evidence="1">
    <location>
        <begin position="235"/>
        <end position="383"/>
    </location>
</feature>
<dbReference type="PANTHER" id="PTHR30590">
    <property type="entry name" value="INNER MEMBRANE PROTEIN"/>
    <property type="match status" value="1"/>
</dbReference>
<dbReference type="InterPro" id="IPR007349">
    <property type="entry name" value="DUF418"/>
</dbReference>
<dbReference type="Pfam" id="PF04235">
    <property type="entry name" value="DUF418"/>
    <property type="match status" value="1"/>
</dbReference>
<proteinExistence type="predicted"/>
<evidence type="ECO:0000313" key="3">
    <source>
        <dbReference type="Proteomes" id="UP000305729"/>
    </source>
</evidence>